<dbReference type="GO" id="GO:0006508">
    <property type="term" value="P:proteolysis"/>
    <property type="evidence" value="ECO:0007669"/>
    <property type="project" value="UniProtKB-KW"/>
</dbReference>
<evidence type="ECO:0000256" key="10">
    <source>
        <dbReference type="ARBA" id="ARBA00022833"/>
    </source>
</evidence>
<evidence type="ECO:0000313" key="21">
    <source>
        <dbReference type="Proteomes" id="UP001342314"/>
    </source>
</evidence>
<dbReference type="SUPFAM" id="SSF53187">
    <property type="entry name" value="Zn-dependent exopeptidases"/>
    <property type="match status" value="1"/>
</dbReference>
<evidence type="ECO:0000256" key="1">
    <source>
        <dbReference type="ARBA" id="ARBA00001947"/>
    </source>
</evidence>
<gene>
    <name evidence="20" type="ORF">Rhopal_004253-T1</name>
</gene>
<keyword evidence="9" id="KW-0378">Hydrolase</keyword>
<dbReference type="CDD" id="cd03860">
    <property type="entry name" value="M14_CP_A-B_like"/>
    <property type="match status" value="1"/>
</dbReference>
<dbReference type="PROSITE" id="PS52035">
    <property type="entry name" value="PEPTIDASE_M14"/>
    <property type="match status" value="1"/>
</dbReference>
<evidence type="ECO:0000256" key="17">
    <source>
        <dbReference type="SAM" id="MobiDB-lite"/>
    </source>
</evidence>
<keyword evidence="10" id="KW-0862">Zinc</keyword>
<dbReference type="SMART" id="SM00631">
    <property type="entry name" value="Zn_pept"/>
    <property type="match status" value="1"/>
</dbReference>
<evidence type="ECO:0000256" key="3">
    <source>
        <dbReference type="ARBA" id="ARBA00005988"/>
    </source>
</evidence>
<keyword evidence="12" id="KW-1015">Disulfide bond</keyword>
<name>A0AAV5GFB7_9BASI</name>
<evidence type="ECO:0000256" key="14">
    <source>
        <dbReference type="ARBA" id="ARBA00026187"/>
    </source>
</evidence>
<evidence type="ECO:0000313" key="20">
    <source>
        <dbReference type="EMBL" id="GJN91235.1"/>
    </source>
</evidence>
<dbReference type="FunFam" id="3.40.630.10:FF:000084">
    <property type="entry name" value="Carboxypeptidase B2"/>
    <property type="match status" value="1"/>
</dbReference>
<dbReference type="InterPro" id="IPR000834">
    <property type="entry name" value="Peptidase_M14"/>
</dbReference>
<dbReference type="Proteomes" id="UP001342314">
    <property type="component" value="Unassembled WGS sequence"/>
</dbReference>
<dbReference type="GO" id="GO:0005615">
    <property type="term" value="C:extracellular space"/>
    <property type="evidence" value="ECO:0007669"/>
    <property type="project" value="TreeGrafter"/>
</dbReference>
<dbReference type="EMBL" id="BQKY01000008">
    <property type="protein sequence ID" value="GJN91235.1"/>
    <property type="molecule type" value="Genomic_DNA"/>
</dbReference>
<organism evidence="20 21">
    <name type="scientific">Rhodotorula paludigena</name>
    <dbReference type="NCBI Taxonomy" id="86838"/>
    <lineage>
        <taxon>Eukaryota</taxon>
        <taxon>Fungi</taxon>
        <taxon>Dikarya</taxon>
        <taxon>Basidiomycota</taxon>
        <taxon>Pucciniomycotina</taxon>
        <taxon>Microbotryomycetes</taxon>
        <taxon>Sporidiobolales</taxon>
        <taxon>Sporidiobolaceae</taxon>
        <taxon>Rhodotorula</taxon>
    </lineage>
</organism>
<dbReference type="PRINTS" id="PR00765">
    <property type="entry name" value="CRBOXYPTASEA"/>
</dbReference>
<feature type="compositionally biased region" description="Acidic residues" evidence="17">
    <location>
        <begin position="229"/>
        <end position="257"/>
    </location>
</feature>
<dbReference type="PANTHER" id="PTHR11705:SF147">
    <property type="entry name" value="INACTIVE METALLOCARBOXYPEPTIDASE ECM14"/>
    <property type="match status" value="1"/>
</dbReference>
<feature type="region of interest" description="Disordered" evidence="17">
    <location>
        <begin position="667"/>
        <end position="688"/>
    </location>
</feature>
<sequence length="1026" mass="114233">MRTRPRAALCLALATALPLARAADDSFLLPTDSHQLAFTAPPTQPQPHPGHLVSFHWTSRDPLEQAAHFLEERNADVWFAGKRNSSSFELVARIENEDCAALHECDVAEIARALGELGVAAPSSTRQVSSSHLAQRLASTTHSTEQARVLSFAAVANLTSSSRGSRPLDATNDPIHYTYHPYDSVLEILRSLEEAYPDYVQVLSIGQSSEGRGIWGVTVTSGNRREPGEPEDPPAEGNEDEDGGEGGEDEHEDEEGLDVGPEPLVMNSKRHKHKRHRKLGFVVSGTQHAREWIAASTILYLVHDLVAPGEDGLARGHSLLDKVKFTFIPVVNPDGYVYSWDHDRLWRKSRQPVRPDDPSCVGIDLNRNWGFHFQPGTRPNPCSDSYPGSRAFESSELQALRGYLTDRENPVDAFFDVHSFGQMLLFPYSYSCDVRTPDEENHYEAVLQAARAVKDAHGKAFETGSVCEVSLTSPGMSLDWTYASAKIRWSFATELRDEGIFGFLLPPRQIRPSGEETSAALRSLTQFILDCPTLGSSCDAVMSLGALPGELLEHIVHLMHAYDQAVRGRESWTSRTVESICKRRLSLVNKRLRELTLPYLCQTVRPRALRSPLFVYRALPQAILDGVRCLDLRCTDFEEFCDACLACDRLPNLASISFDTYLARDADQQSSGTGYGYQPQPPPGTNGPTPATVRELFQRLQAHKTTRLEIDRVGENDGMLTSFLPVLTRPEALAHISLITSYRHRDVFGRRLISMLDDYGSLETLELADFAFPNAAPALPYALFEQPRFLYTLRVLRIQADESNLLALIELSYPLLEVLELGFPDYYRPAEVPLDCQLFRCPELRHLSLASLETAWPILQRIDLSTLRTLDIHLYCGGFKNTYVDAAPLTHPSLNYPPGLRLRLSIPAAVSLLFPPDFHSVLAKNDVRFTLTKHNTLMALGTFSDPRNLELGGAGSLTPRPASPSPTSSPPRAPALVEQQRDVLHTTVEWAARRLVQLERQRDAAGMRELARALAPVEELRVLEQL</sequence>
<feature type="region of interest" description="Disordered" evidence="17">
    <location>
        <begin position="217"/>
        <end position="272"/>
    </location>
</feature>
<evidence type="ECO:0000256" key="8">
    <source>
        <dbReference type="ARBA" id="ARBA00022729"/>
    </source>
</evidence>
<accession>A0AAV5GFB7</accession>
<keyword evidence="8 18" id="KW-0732">Signal</keyword>
<comment type="similarity">
    <text evidence="3 16">Belongs to the peptidase M14 family.</text>
</comment>
<dbReference type="AlphaFoldDB" id="A0AAV5GFB7"/>
<feature type="signal peptide" evidence="18">
    <location>
        <begin position="1"/>
        <end position="22"/>
    </location>
</feature>
<evidence type="ECO:0000256" key="13">
    <source>
        <dbReference type="ARBA" id="ARBA00025210"/>
    </source>
</evidence>
<feature type="active site" description="Proton donor/acceptor" evidence="16">
    <location>
        <position position="494"/>
    </location>
</feature>
<keyword evidence="11" id="KW-0482">Metalloprotease</keyword>
<evidence type="ECO:0000256" key="18">
    <source>
        <dbReference type="SAM" id="SignalP"/>
    </source>
</evidence>
<dbReference type="PANTHER" id="PTHR11705">
    <property type="entry name" value="PROTEASE FAMILY M14 CARBOXYPEPTIDASE A,B"/>
    <property type="match status" value="1"/>
</dbReference>
<feature type="compositionally biased region" description="Pro residues" evidence="17">
    <location>
        <begin position="961"/>
        <end position="973"/>
    </location>
</feature>
<comment type="subcellular location">
    <subcellularLocation>
        <location evidence="2">Secreted</location>
    </subcellularLocation>
</comment>
<evidence type="ECO:0000256" key="6">
    <source>
        <dbReference type="ARBA" id="ARBA00022670"/>
    </source>
</evidence>
<dbReference type="GO" id="GO:0004181">
    <property type="term" value="F:metallocarboxypeptidase activity"/>
    <property type="evidence" value="ECO:0007669"/>
    <property type="project" value="InterPro"/>
</dbReference>
<keyword evidence="5" id="KW-0121">Carboxypeptidase</keyword>
<dbReference type="Gene3D" id="3.40.630.10">
    <property type="entry name" value="Zn peptidases"/>
    <property type="match status" value="1"/>
</dbReference>
<keyword evidence="4" id="KW-0964">Secreted</keyword>
<keyword evidence="21" id="KW-1185">Reference proteome</keyword>
<comment type="cofactor">
    <cofactor evidence="1">
        <name>Zn(2+)</name>
        <dbReference type="ChEBI" id="CHEBI:29105"/>
    </cofactor>
</comment>
<evidence type="ECO:0000256" key="9">
    <source>
        <dbReference type="ARBA" id="ARBA00022801"/>
    </source>
</evidence>
<feature type="chain" id="PRO_5043752931" description="Inactive metallocarboxypeptidase ECM14" evidence="18">
    <location>
        <begin position="23"/>
        <end position="1026"/>
    </location>
</feature>
<evidence type="ECO:0000256" key="11">
    <source>
        <dbReference type="ARBA" id="ARBA00023049"/>
    </source>
</evidence>
<feature type="region of interest" description="Disordered" evidence="17">
    <location>
        <begin position="950"/>
        <end position="973"/>
    </location>
</feature>
<comment type="function">
    <text evidence="13">Inactive carboxypeptidase that may play a role in cell wall organization and biogenesis.</text>
</comment>
<dbReference type="Pfam" id="PF00246">
    <property type="entry name" value="Peptidase_M14"/>
    <property type="match status" value="1"/>
</dbReference>
<protein>
    <recommendedName>
        <fullName evidence="14">Inactive metallocarboxypeptidase ECM14</fullName>
    </recommendedName>
    <alternativeName>
        <fullName evidence="15">Inactive metallocarboxypeptidase ecm14</fullName>
    </alternativeName>
</protein>
<evidence type="ECO:0000256" key="2">
    <source>
        <dbReference type="ARBA" id="ARBA00004613"/>
    </source>
</evidence>
<evidence type="ECO:0000256" key="4">
    <source>
        <dbReference type="ARBA" id="ARBA00022525"/>
    </source>
</evidence>
<dbReference type="GO" id="GO:0008270">
    <property type="term" value="F:zinc ion binding"/>
    <property type="evidence" value="ECO:0007669"/>
    <property type="project" value="InterPro"/>
</dbReference>
<evidence type="ECO:0000256" key="15">
    <source>
        <dbReference type="ARBA" id="ARBA00026213"/>
    </source>
</evidence>
<evidence type="ECO:0000256" key="7">
    <source>
        <dbReference type="ARBA" id="ARBA00022723"/>
    </source>
</evidence>
<evidence type="ECO:0000256" key="5">
    <source>
        <dbReference type="ARBA" id="ARBA00022645"/>
    </source>
</evidence>
<evidence type="ECO:0000259" key="19">
    <source>
        <dbReference type="PROSITE" id="PS52035"/>
    </source>
</evidence>
<keyword evidence="6" id="KW-0645">Protease</keyword>
<proteinExistence type="inferred from homology"/>
<feature type="domain" description="Peptidase M14" evidence="19">
    <location>
        <begin position="178"/>
        <end position="528"/>
    </location>
</feature>
<evidence type="ECO:0000256" key="12">
    <source>
        <dbReference type="ARBA" id="ARBA00023157"/>
    </source>
</evidence>
<evidence type="ECO:0000256" key="16">
    <source>
        <dbReference type="PROSITE-ProRule" id="PRU01379"/>
    </source>
</evidence>
<reference evidence="20 21" key="1">
    <citation type="submission" date="2021-12" db="EMBL/GenBank/DDBJ databases">
        <title>High titer production of polyol ester of fatty acids by Rhodotorula paludigena BS15 towards product separation-free biomass refinery.</title>
        <authorList>
            <person name="Mano J."/>
            <person name="Ono H."/>
            <person name="Tanaka T."/>
            <person name="Naito K."/>
            <person name="Sushida H."/>
            <person name="Ike M."/>
            <person name="Tokuyasu K."/>
            <person name="Kitaoka M."/>
        </authorList>
    </citation>
    <scope>NUCLEOTIDE SEQUENCE [LARGE SCALE GENOMIC DNA]</scope>
    <source>
        <strain evidence="20 21">BS15</strain>
    </source>
</reference>
<comment type="caution">
    <text evidence="20">The sequence shown here is derived from an EMBL/GenBank/DDBJ whole genome shotgun (WGS) entry which is preliminary data.</text>
</comment>
<keyword evidence="7" id="KW-0479">Metal-binding</keyword>